<dbReference type="STRING" id="565045.NOR51B_2703"/>
<dbReference type="SUPFAM" id="SSF46785">
    <property type="entry name" value="Winged helix' DNA-binding domain"/>
    <property type="match status" value="1"/>
</dbReference>
<dbReference type="Gene3D" id="1.10.10.10">
    <property type="entry name" value="Winged helix-like DNA-binding domain superfamily/Winged helix DNA-binding domain"/>
    <property type="match status" value="1"/>
</dbReference>
<dbReference type="InterPro" id="IPR000847">
    <property type="entry name" value="LysR_HTH_N"/>
</dbReference>
<dbReference type="EMBL" id="DS999411">
    <property type="protein sequence ID" value="EED36751.1"/>
    <property type="molecule type" value="Genomic_DNA"/>
</dbReference>
<evidence type="ECO:0000313" key="7">
    <source>
        <dbReference type="Proteomes" id="UP000004699"/>
    </source>
</evidence>
<protein>
    <submittedName>
        <fullName evidence="6">Transcriptional regulator, LysR family</fullName>
    </submittedName>
</protein>
<keyword evidence="7" id="KW-1185">Reference proteome</keyword>
<dbReference type="PROSITE" id="PS50931">
    <property type="entry name" value="HTH_LYSR"/>
    <property type="match status" value="1"/>
</dbReference>
<evidence type="ECO:0000256" key="4">
    <source>
        <dbReference type="ARBA" id="ARBA00023163"/>
    </source>
</evidence>
<dbReference type="HOGENOM" id="CLU_039613_6_1_6"/>
<dbReference type="Gene3D" id="3.40.190.290">
    <property type="match status" value="1"/>
</dbReference>
<dbReference type="InterPro" id="IPR005119">
    <property type="entry name" value="LysR_subst-bd"/>
</dbReference>
<reference evidence="7" key="1">
    <citation type="journal article" date="2013" name="BMC Microbiol.">
        <title>Taxonomy and evolution of bacteriochlorophyll a-containing members of the OM60/NOR5 clade of marine gammaproteobacteria: description of Luminiphilus syltensis gen. nov., sp. nov., reclassification of Haliea rubra as Pseudohaliea rubra gen. nov., comb. nov., and emendation of Chromatocurvus halotolerans.</title>
        <authorList>
            <person name="Spring S."/>
            <person name="Riedel T."/>
            <person name="Sproer C."/>
            <person name="Yan S."/>
            <person name="Harder J."/>
            <person name="Fuchs B.M."/>
        </authorList>
    </citation>
    <scope>NUCLEOTIDE SEQUENCE [LARGE SCALE GENOMIC DNA]</scope>
    <source>
        <strain evidence="7">NOR51-B</strain>
    </source>
</reference>
<dbReference type="FunFam" id="1.10.10.10:FF:000001">
    <property type="entry name" value="LysR family transcriptional regulator"/>
    <property type="match status" value="1"/>
</dbReference>
<dbReference type="GO" id="GO:0000976">
    <property type="term" value="F:transcription cis-regulatory region binding"/>
    <property type="evidence" value="ECO:0007669"/>
    <property type="project" value="TreeGrafter"/>
</dbReference>
<dbReference type="GO" id="GO:0003700">
    <property type="term" value="F:DNA-binding transcription factor activity"/>
    <property type="evidence" value="ECO:0007669"/>
    <property type="project" value="InterPro"/>
</dbReference>
<evidence type="ECO:0000256" key="2">
    <source>
        <dbReference type="ARBA" id="ARBA00023015"/>
    </source>
</evidence>
<dbReference type="SUPFAM" id="SSF53850">
    <property type="entry name" value="Periplasmic binding protein-like II"/>
    <property type="match status" value="1"/>
</dbReference>
<evidence type="ECO:0000313" key="6">
    <source>
        <dbReference type="EMBL" id="EED36751.1"/>
    </source>
</evidence>
<dbReference type="PANTHER" id="PTHR30126">
    <property type="entry name" value="HTH-TYPE TRANSCRIPTIONAL REGULATOR"/>
    <property type="match status" value="1"/>
</dbReference>
<keyword evidence="3" id="KW-0238">DNA-binding</keyword>
<sequence length="308" mass="34108">MENTMAGRLNFKHLRYFWAVAKEGSLARASEVLHVSAPALSVQIQKLEEQLGTPLFDRKGRQLVLNEAGRVALDYAETIFTAGNDLVGTLRGLDPLLGRSVRIGAMATLSRNFQVKFLRPVLDRKDIEIVVRSDGLTALLGELESLQLDVVLVNTPPTISHHVPWLTHLLSEQPVSIVGVPDRVSEDADIDQLLSKEPLILPSTDSSIRNNFDAWLNRRGIRPSIVAEVDDMAMIRLLVRSGIGIAVVPPIVVRDELDSGLLVQARRFDALTERFYAITLKRRFQNPVINTLLENSEISPSVSSGDEP</sequence>
<feature type="domain" description="HTH lysR-type" evidence="5">
    <location>
        <begin position="9"/>
        <end position="66"/>
    </location>
</feature>
<evidence type="ECO:0000259" key="5">
    <source>
        <dbReference type="PROSITE" id="PS50931"/>
    </source>
</evidence>
<dbReference type="Pfam" id="PF03466">
    <property type="entry name" value="LysR_substrate"/>
    <property type="match status" value="1"/>
</dbReference>
<proteinExistence type="inferred from homology"/>
<dbReference type="AlphaFoldDB" id="B8KXA6"/>
<accession>B8KXA6</accession>
<organism evidence="6 7">
    <name type="scientific">Luminiphilus syltensis NOR5-1B</name>
    <dbReference type="NCBI Taxonomy" id="565045"/>
    <lineage>
        <taxon>Bacteria</taxon>
        <taxon>Pseudomonadati</taxon>
        <taxon>Pseudomonadota</taxon>
        <taxon>Gammaproteobacteria</taxon>
        <taxon>Cellvibrionales</taxon>
        <taxon>Halieaceae</taxon>
        <taxon>Luminiphilus</taxon>
    </lineage>
</organism>
<dbReference type="PRINTS" id="PR00039">
    <property type="entry name" value="HTHLYSR"/>
</dbReference>
<dbReference type="eggNOG" id="COG0583">
    <property type="taxonomic scope" value="Bacteria"/>
</dbReference>
<evidence type="ECO:0000256" key="3">
    <source>
        <dbReference type="ARBA" id="ARBA00023125"/>
    </source>
</evidence>
<dbReference type="InterPro" id="IPR036390">
    <property type="entry name" value="WH_DNA-bd_sf"/>
</dbReference>
<dbReference type="RefSeq" id="WP_009021493.1">
    <property type="nucleotide sequence ID" value="NZ_DS999411.1"/>
</dbReference>
<name>B8KXA6_9GAMM</name>
<keyword evidence="2" id="KW-0805">Transcription regulation</keyword>
<dbReference type="Proteomes" id="UP000004699">
    <property type="component" value="Unassembled WGS sequence"/>
</dbReference>
<gene>
    <name evidence="6" type="ORF">NOR51B_2703</name>
</gene>
<dbReference type="InterPro" id="IPR036388">
    <property type="entry name" value="WH-like_DNA-bd_sf"/>
</dbReference>
<evidence type="ECO:0000256" key="1">
    <source>
        <dbReference type="ARBA" id="ARBA00009437"/>
    </source>
</evidence>
<keyword evidence="4" id="KW-0804">Transcription</keyword>
<comment type="similarity">
    <text evidence="1">Belongs to the LysR transcriptional regulatory family.</text>
</comment>
<dbReference type="PANTHER" id="PTHR30126:SF98">
    <property type="entry name" value="HTH-TYPE TRANSCRIPTIONAL ACTIVATOR BAUR"/>
    <property type="match status" value="1"/>
</dbReference>
<dbReference type="Pfam" id="PF00126">
    <property type="entry name" value="HTH_1"/>
    <property type="match status" value="1"/>
</dbReference>